<dbReference type="PANTHER" id="PTHR13887:SF41">
    <property type="entry name" value="THIOREDOXIN SUPERFAMILY PROTEIN"/>
    <property type="match status" value="1"/>
</dbReference>
<dbReference type="InterPro" id="IPR001853">
    <property type="entry name" value="DSBA-like_thioredoxin_dom"/>
</dbReference>
<organism evidence="2 3">
    <name type="scientific">Pontibacillus halophilus JSM 076056 = DSM 19796</name>
    <dbReference type="NCBI Taxonomy" id="1385510"/>
    <lineage>
        <taxon>Bacteria</taxon>
        <taxon>Bacillati</taxon>
        <taxon>Bacillota</taxon>
        <taxon>Bacilli</taxon>
        <taxon>Bacillales</taxon>
        <taxon>Bacillaceae</taxon>
        <taxon>Pontibacillus</taxon>
    </lineage>
</organism>
<sequence length="254" mass="28991">MSPHHPFTYATIKEQSMNEVFAMQIEVWSDFACPFCYIGKRRLEEALAEFPEGEQVKFRFNSFELNPYAPVNHDKNEYELLAEKYGKSVDEMKQMADGLRQQAAEVGLQFDFDRLVPTNTFDAHRLFQRAQQQGLGDQVAETLFKAHFEEAKHIGDRDTLTKLAIEAGMTQDDVEAAFSEDRYEKAVRTDEKEAHEIGVQGVPFFVFNDKYAMSGAQPKEVFVQGLQQILQEEQENAIKSSAKTEFCTGDECDG</sequence>
<dbReference type="InterPro" id="IPR036249">
    <property type="entry name" value="Thioredoxin-like_sf"/>
</dbReference>
<dbReference type="Proteomes" id="UP000030528">
    <property type="component" value="Unassembled WGS sequence"/>
</dbReference>
<feature type="domain" description="DSBA-like thioredoxin" evidence="1">
    <location>
        <begin position="24"/>
        <end position="226"/>
    </location>
</feature>
<evidence type="ECO:0000259" key="1">
    <source>
        <dbReference type="Pfam" id="PF01323"/>
    </source>
</evidence>
<dbReference type="CDD" id="cd03024">
    <property type="entry name" value="DsbA_FrnE"/>
    <property type="match status" value="1"/>
</dbReference>
<dbReference type="STRING" id="1385510.GCA_000425205_03752"/>
<dbReference type="RefSeq" id="WP_233422729.1">
    <property type="nucleotide sequence ID" value="NZ_AULI01000032.1"/>
</dbReference>
<name>A0A0A5G864_9BACI</name>
<evidence type="ECO:0000313" key="2">
    <source>
        <dbReference type="EMBL" id="KGX87305.1"/>
    </source>
</evidence>
<comment type="caution">
    <text evidence="2">The sequence shown here is derived from an EMBL/GenBank/DDBJ whole genome shotgun (WGS) entry which is preliminary data.</text>
</comment>
<reference evidence="2 3" key="1">
    <citation type="submission" date="2013-08" db="EMBL/GenBank/DDBJ databases">
        <authorList>
            <person name="Huang J."/>
            <person name="Wang G."/>
        </authorList>
    </citation>
    <scope>NUCLEOTIDE SEQUENCE [LARGE SCALE GENOMIC DNA]</scope>
    <source>
        <strain evidence="2 3">JSM 076056</strain>
    </source>
</reference>
<dbReference type="EMBL" id="AVPE01000034">
    <property type="protein sequence ID" value="KGX87305.1"/>
    <property type="molecule type" value="Genomic_DNA"/>
</dbReference>
<dbReference type="PANTHER" id="PTHR13887">
    <property type="entry name" value="GLUTATHIONE S-TRANSFERASE KAPPA"/>
    <property type="match status" value="1"/>
</dbReference>
<dbReference type="Pfam" id="PF01323">
    <property type="entry name" value="DSBA"/>
    <property type="match status" value="1"/>
</dbReference>
<keyword evidence="3" id="KW-1185">Reference proteome</keyword>
<dbReference type="Gene3D" id="3.40.30.10">
    <property type="entry name" value="Glutaredoxin"/>
    <property type="match status" value="1"/>
</dbReference>
<accession>A0A0A5G864</accession>
<dbReference type="AlphaFoldDB" id="A0A0A5G864"/>
<dbReference type="SUPFAM" id="SSF52833">
    <property type="entry name" value="Thioredoxin-like"/>
    <property type="match status" value="1"/>
</dbReference>
<dbReference type="eggNOG" id="COG2761">
    <property type="taxonomic scope" value="Bacteria"/>
</dbReference>
<evidence type="ECO:0000313" key="3">
    <source>
        <dbReference type="Proteomes" id="UP000030528"/>
    </source>
</evidence>
<proteinExistence type="predicted"/>
<protein>
    <recommendedName>
        <fullName evidence="1">DSBA-like thioredoxin domain-containing protein</fullName>
    </recommendedName>
</protein>
<gene>
    <name evidence="2" type="ORF">N781_14395</name>
</gene>
<dbReference type="GO" id="GO:0016491">
    <property type="term" value="F:oxidoreductase activity"/>
    <property type="evidence" value="ECO:0007669"/>
    <property type="project" value="InterPro"/>
</dbReference>